<proteinExistence type="predicted"/>
<accession>A0A6A6DQB5</accession>
<organism evidence="1 2">
    <name type="scientific">Zopfia rhizophila CBS 207.26</name>
    <dbReference type="NCBI Taxonomy" id="1314779"/>
    <lineage>
        <taxon>Eukaryota</taxon>
        <taxon>Fungi</taxon>
        <taxon>Dikarya</taxon>
        <taxon>Ascomycota</taxon>
        <taxon>Pezizomycotina</taxon>
        <taxon>Dothideomycetes</taxon>
        <taxon>Dothideomycetes incertae sedis</taxon>
        <taxon>Zopfiaceae</taxon>
        <taxon>Zopfia</taxon>
    </lineage>
</organism>
<sequence>MIRSGASTFRHPRVSDVARLPCQQVERIRAIYDSSELSKQDPDALSHVESVGATAIVSTTNNVLRKAESGMVLDRLLNIESLVMTFPHFGASDPRDTIYALLSLASDGHMSIRDKSWPSISTSLVPDYTKSALQIYMEFVRHCIVPSGSLDMICRHWALPLTDQEGVRVRTFSASSSWPQPANSPVMASSFLSWIGLVTNSPFGPPSRFTGRLNGDILVEKPGRRIYNQRFQQSVVLAVELRLYGSREQ</sequence>
<dbReference type="InterPro" id="IPR052895">
    <property type="entry name" value="HetReg/Transcr_Mod"/>
</dbReference>
<evidence type="ECO:0000313" key="1">
    <source>
        <dbReference type="EMBL" id="KAF2180120.1"/>
    </source>
</evidence>
<evidence type="ECO:0000313" key="2">
    <source>
        <dbReference type="Proteomes" id="UP000800200"/>
    </source>
</evidence>
<dbReference type="AlphaFoldDB" id="A0A6A6DQB5"/>
<reference evidence="1" key="1">
    <citation type="journal article" date="2020" name="Stud. Mycol.">
        <title>101 Dothideomycetes genomes: a test case for predicting lifestyles and emergence of pathogens.</title>
        <authorList>
            <person name="Haridas S."/>
            <person name="Albert R."/>
            <person name="Binder M."/>
            <person name="Bloem J."/>
            <person name="Labutti K."/>
            <person name="Salamov A."/>
            <person name="Andreopoulos B."/>
            <person name="Baker S."/>
            <person name="Barry K."/>
            <person name="Bills G."/>
            <person name="Bluhm B."/>
            <person name="Cannon C."/>
            <person name="Castanera R."/>
            <person name="Culley D."/>
            <person name="Daum C."/>
            <person name="Ezra D."/>
            <person name="Gonzalez J."/>
            <person name="Henrissat B."/>
            <person name="Kuo A."/>
            <person name="Liang C."/>
            <person name="Lipzen A."/>
            <person name="Lutzoni F."/>
            <person name="Magnuson J."/>
            <person name="Mondo S."/>
            <person name="Nolan M."/>
            <person name="Ohm R."/>
            <person name="Pangilinan J."/>
            <person name="Park H.-J."/>
            <person name="Ramirez L."/>
            <person name="Alfaro M."/>
            <person name="Sun H."/>
            <person name="Tritt A."/>
            <person name="Yoshinaga Y."/>
            <person name="Zwiers L.-H."/>
            <person name="Turgeon B."/>
            <person name="Goodwin S."/>
            <person name="Spatafora J."/>
            <person name="Crous P."/>
            <person name="Grigoriev I."/>
        </authorList>
    </citation>
    <scope>NUCLEOTIDE SEQUENCE</scope>
    <source>
        <strain evidence="1">CBS 207.26</strain>
    </source>
</reference>
<dbReference type="PANTHER" id="PTHR24148">
    <property type="entry name" value="ANKYRIN REPEAT DOMAIN-CONTAINING PROTEIN 39 HOMOLOG-RELATED"/>
    <property type="match status" value="1"/>
</dbReference>
<protein>
    <submittedName>
        <fullName evidence="1">Uncharacterized protein</fullName>
    </submittedName>
</protein>
<dbReference type="EMBL" id="ML994660">
    <property type="protein sequence ID" value="KAF2180120.1"/>
    <property type="molecule type" value="Genomic_DNA"/>
</dbReference>
<gene>
    <name evidence="1" type="ORF">K469DRAFT_693573</name>
</gene>
<keyword evidence="2" id="KW-1185">Reference proteome</keyword>
<dbReference type="Proteomes" id="UP000800200">
    <property type="component" value="Unassembled WGS sequence"/>
</dbReference>
<name>A0A6A6DQB5_9PEZI</name>
<dbReference type="OrthoDB" id="2157530at2759"/>
<dbReference type="PANTHER" id="PTHR24148:SF64">
    <property type="entry name" value="HETEROKARYON INCOMPATIBILITY DOMAIN-CONTAINING PROTEIN"/>
    <property type="match status" value="1"/>
</dbReference>